<evidence type="ECO:0000259" key="7">
    <source>
        <dbReference type="Pfam" id="PF20511"/>
    </source>
</evidence>
<dbReference type="PIRSF" id="PIRSF036894">
    <property type="entry name" value="PMI_Firm_short"/>
    <property type="match status" value="1"/>
</dbReference>
<dbReference type="InterPro" id="IPR046457">
    <property type="entry name" value="PMI_typeI_cat"/>
</dbReference>
<dbReference type="InterPro" id="IPR049071">
    <property type="entry name" value="MPI_cupin_dom"/>
</dbReference>
<evidence type="ECO:0000256" key="6">
    <source>
        <dbReference type="PIRSR" id="PIRSR036894-2"/>
    </source>
</evidence>
<gene>
    <name evidence="9" type="ORF">IAB07_05970</name>
</gene>
<dbReference type="GO" id="GO:0005975">
    <property type="term" value="P:carbohydrate metabolic process"/>
    <property type="evidence" value="ECO:0007669"/>
    <property type="project" value="InterPro"/>
</dbReference>
<comment type="cofactor">
    <cofactor evidence="5">
        <name>Zn(2+)</name>
        <dbReference type="ChEBI" id="CHEBI:29105"/>
    </cofactor>
    <text evidence="5">Binds 1 zinc ion per subunit.</text>
</comment>
<reference evidence="9" key="1">
    <citation type="submission" date="2020-10" db="EMBL/GenBank/DDBJ databases">
        <authorList>
            <person name="Gilroy R."/>
        </authorList>
    </citation>
    <scope>NUCLEOTIDE SEQUENCE</scope>
    <source>
        <strain evidence="9">9366</strain>
    </source>
</reference>
<feature type="active site" evidence="6">
    <location>
        <position position="194"/>
    </location>
</feature>
<evidence type="ECO:0000256" key="5">
    <source>
        <dbReference type="PIRSR" id="PIRSR036894-1"/>
    </source>
</evidence>
<dbReference type="GO" id="GO:0008270">
    <property type="term" value="F:zinc ion binding"/>
    <property type="evidence" value="ECO:0007669"/>
    <property type="project" value="InterPro"/>
</dbReference>
<sequence>MIYPMKLRPATKDYVWGGKRLKSGWNKPAEGDVIAESWELSCHNDGMSVIENGEYAGMPLGEMLAHMPIYKGKACEQFEFFPILIKLIDASSNLSVQVHPSDEYALANEGQYGKSEMWYVVEASEGAGVYCGFKKEIDKEQLKKALYAGEILPLLNFIPVKEGDCIYIPSGTVHAICGGLLICEVQQNSSLTYRLYDYDRVDKTGKKRELHIEKALKVVNTSAVCKVNESVVRESENVRRLAENKYFTVREISVDPLFKGSVDEDCFLSLTCIKGDGVLVWGEEELRIERGDTYFLPAGLGEFSLRGEMKLISARV</sequence>
<dbReference type="Pfam" id="PF21621">
    <property type="entry name" value="MPI_cupin_dom"/>
    <property type="match status" value="1"/>
</dbReference>
<dbReference type="SUPFAM" id="SSF51182">
    <property type="entry name" value="RmlC-like cupins"/>
    <property type="match status" value="1"/>
</dbReference>
<dbReference type="InterPro" id="IPR014628">
    <property type="entry name" value="Man6P_isomerase_Firm_short"/>
</dbReference>
<feature type="binding site" evidence="5">
    <location>
        <position position="99"/>
    </location>
    <ligand>
        <name>Zn(2+)</name>
        <dbReference type="ChEBI" id="CHEBI:29105"/>
    </ligand>
</feature>
<evidence type="ECO:0000256" key="4">
    <source>
        <dbReference type="ARBA" id="ARBA00030762"/>
    </source>
</evidence>
<dbReference type="InterPro" id="IPR051804">
    <property type="entry name" value="Carb_Metab_Reg_Kinase/Isom"/>
</dbReference>
<feature type="domain" description="Mannose-6-phosphate isomerase cupin" evidence="8">
    <location>
        <begin position="241"/>
        <end position="313"/>
    </location>
</feature>
<dbReference type="GO" id="GO:0004476">
    <property type="term" value="F:mannose-6-phosphate isomerase activity"/>
    <property type="evidence" value="ECO:0007669"/>
    <property type="project" value="InterPro"/>
</dbReference>
<proteinExistence type="predicted"/>
<keyword evidence="9" id="KW-0413">Isomerase</keyword>
<dbReference type="PANTHER" id="PTHR42742:SF3">
    <property type="entry name" value="FRUCTOKINASE"/>
    <property type="match status" value="1"/>
</dbReference>
<dbReference type="Pfam" id="PF20511">
    <property type="entry name" value="PMI_typeI_cat"/>
    <property type="match status" value="1"/>
</dbReference>
<dbReference type="InterPro" id="IPR014710">
    <property type="entry name" value="RmlC-like_jellyroll"/>
</dbReference>
<dbReference type="AlphaFoldDB" id="A0A9D1MML4"/>
<dbReference type="PANTHER" id="PTHR42742">
    <property type="entry name" value="TRANSCRIPTIONAL REPRESSOR MPRA"/>
    <property type="match status" value="1"/>
</dbReference>
<keyword evidence="1 5" id="KW-0479">Metal-binding</keyword>
<feature type="binding site" evidence="5">
    <location>
        <position position="174"/>
    </location>
    <ligand>
        <name>Zn(2+)</name>
        <dbReference type="ChEBI" id="CHEBI:29105"/>
    </ligand>
</feature>
<evidence type="ECO:0000259" key="8">
    <source>
        <dbReference type="Pfam" id="PF21621"/>
    </source>
</evidence>
<feature type="domain" description="Phosphomannose isomerase type I catalytic" evidence="7">
    <location>
        <begin position="6"/>
        <end position="105"/>
    </location>
</feature>
<keyword evidence="2 5" id="KW-0862">Zinc</keyword>
<dbReference type="InterPro" id="IPR011051">
    <property type="entry name" value="RmlC_Cupin_sf"/>
</dbReference>
<evidence type="ECO:0000313" key="9">
    <source>
        <dbReference type="EMBL" id="HIU63295.1"/>
    </source>
</evidence>
<evidence type="ECO:0000256" key="1">
    <source>
        <dbReference type="ARBA" id="ARBA00022723"/>
    </source>
</evidence>
<name>A0A9D1MML4_9FIRM</name>
<dbReference type="Gene3D" id="2.60.120.10">
    <property type="entry name" value="Jelly Rolls"/>
    <property type="match status" value="2"/>
</dbReference>
<accession>A0A9D1MML4</accession>
<evidence type="ECO:0000256" key="2">
    <source>
        <dbReference type="ARBA" id="ARBA00022833"/>
    </source>
</evidence>
<protein>
    <recommendedName>
        <fullName evidence="3">Phosphohexomutase</fullName>
    </recommendedName>
    <alternativeName>
        <fullName evidence="4">Phosphomannose isomerase</fullName>
    </alternativeName>
</protein>
<feature type="binding site" evidence="5">
    <location>
        <position position="116"/>
    </location>
    <ligand>
        <name>Zn(2+)</name>
        <dbReference type="ChEBI" id="CHEBI:29105"/>
    </ligand>
</feature>
<dbReference type="EMBL" id="DVNJ01000031">
    <property type="protein sequence ID" value="HIU63295.1"/>
    <property type="molecule type" value="Genomic_DNA"/>
</dbReference>
<dbReference type="CDD" id="cd07010">
    <property type="entry name" value="cupin_PMI_type_I_N_bac"/>
    <property type="match status" value="1"/>
</dbReference>
<organism evidence="9 10">
    <name type="scientific">Candidatus Caccalectryoclostridium excrementigallinarum</name>
    <dbReference type="NCBI Taxonomy" id="2840710"/>
    <lineage>
        <taxon>Bacteria</taxon>
        <taxon>Bacillati</taxon>
        <taxon>Bacillota</taxon>
        <taxon>Clostridia</taxon>
        <taxon>Christensenellales</taxon>
        <taxon>Christensenellaceae</taxon>
        <taxon>Christensenellaceae incertae sedis</taxon>
        <taxon>Candidatus Caccalectryoclostridium</taxon>
    </lineage>
</organism>
<comment type="caution">
    <text evidence="9">The sequence shown here is derived from an EMBL/GenBank/DDBJ whole genome shotgun (WGS) entry which is preliminary data.</text>
</comment>
<evidence type="ECO:0000313" key="10">
    <source>
        <dbReference type="Proteomes" id="UP000824145"/>
    </source>
</evidence>
<evidence type="ECO:0000256" key="3">
    <source>
        <dbReference type="ARBA" id="ARBA00029741"/>
    </source>
</evidence>
<dbReference type="Proteomes" id="UP000824145">
    <property type="component" value="Unassembled WGS sequence"/>
</dbReference>
<reference evidence="9" key="2">
    <citation type="journal article" date="2021" name="PeerJ">
        <title>Extensive microbial diversity within the chicken gut microbiome revealed by metagenomics and culture.</title>
        <authorList>
            <person name="Gilroy R."/>
            <person name="Ravi A."/>
            <person name="Getino M."/>
            <person name="Pursley I."/>
            <person name="Horton D.L."/>
            <person name="Alikhan N.F."/>
            <person name="Baker D."/>
            <person name="Gharbi K."/>
            <person name="Hall N."/>
            <person name="Watson M."/>
            <person name="Adriaenssens E.M."/>
            <person name="Foster-Nyarko E."/>
            <person name="Jarju S."/>
            <person name="Secka A."/>
            <person name="Antonio M."/>
            <person name="Oren A."/>
            <person name="Chaudhuri R.R."/>
            <person name="La Ragione R."/>
            <person name="Hildebrand F."/>
            <person name="Pallen M.J."/>
        </authorList>
    </citation>
    <scope>NUCLEOTIDE SEQUENCE</scope>
    <source>
        <strain evidence="9">9366</strain>
    </source>
</reference>